<evidence type="ECO:0000256" key="5">
    <source>
        <dbReference type="PROSITE-ProRule" id="PRU10141"/>
    </source>
</evidence>
<dbReference type="InterPro" id="IPR011990">
    <property type="entry name" value="TPR-like_helical_dom_sf"/>
</dbReference>
<organism evidence="7 8">
    <name type="scientific">Streptomyces brasiliensis</name>
    <dbReference type="NCBI Taxonomy" id="1954"/>
    <lineage>
        <taxon>Bacteria</taxon>
        <taxon>Bacillati</taxon>
        <taxon>Actinomycetota</taxon>
        <taxon>Actinomycetes</taxon>
        <taxon>Kitasatosporales</taxon>
        <taxon>Streptomycetaceae</taxon>
        <taxon>Streptomyces</taxon>
    </lineage>
</organism>
<evidence type="ECO:0000259" key="6">
    <source>
        <dbReference type="PROSITE" id="PS50011"/>
    </source>
</evidence>
<dbReference type="PROSITE" id="PS00107">
    <property type="entry name" value="PROTEIN_KINASE_ATP"/>
    <property type="match status" value="1"/>
</dbReference>
<gene>
    <name evidence="7" type="ORF">GCM10010121_087560</name>
</gene>
<keyword evidence="4 5" id="KW-0067">ATP-binding</keyword>
<feature type="binding site" evidence="5">
    <location>
        <position position="97"/>
    </location>
    <ligand>
        <name>ATP</name>
        <dbReference type="ChEBI" id="CHEBI:30616"/>
    </ligand>
</feature>
<reference evidence="7" key="2">
    <citation type="submission" date="2020-09" db="EMBL/GenBank/DDBJ databases">
        <authorList>
            <person name="Sun Q."/>
            <person name="Ohkuma M."/>
        </authorList>
    </citation>
    <scope>NUCLEOTIDE SEQUENCE</scope>
    <source>
        <strain evidence="7">JCM 3086</strain>
    </source>
</reference>
<dbReference type="Pfam" id="PF00069">
    <property type="entry name" value="Pkinase"/>
    <property type="match status" value="1"/>
</dbReference>
<dbReference type="Gene3D" id="1.10.510.10">
    <property type="entry name" value="Transferase(Phosphotransferase) domain 1"/>
    <property type="match status" value="1"/>
</dbReference>
<dbReference type="CDD" id="cd14014">
    <property type="entry name" value="STKc_PknB_like"/>
    <property type="match status" value="1"/>
</dbReference>
<dbReference type="AlphaFoldDB" id="A0A917UKA8"/>
<evidence type="ECO:0000256" key="3">
    <source>
        <dbReference type="ARBA" id="ARBA00022777"/>
    </source>
</evidence>
<evidence type="ECO:0000256" key="4">
    <source>
        <dbReference type="ARBA" id="ARBA00022840"/>
    </source>
</evidence>
<evidence type="ECO:0000313" key="8">
    <source>
        <dbReference type="Proteomes" id="UP000657574"/>
    </source>
</evidence>
<dbReference type="SMART" id="SM00220">
    <property type="entry name" value="S_TKc"/>
    <property type="match status" value="1"/>
</dbReference>
<feature type="domain" description="Protein kinase" evidence="6">
    <location>
        <begin position="69"/>
        <end position="322"/>
    </location>
</feature>
<protein>
    <recommendedName>
        <fullName evidence="6">Protein kinase domain-containing protein</fullName>
    </recommendedName>
</protein>
<dbReference type="PANTHER" id="PTHR43289">
    <property type="entry name" value="MITOGEN-ACTIVATED PROTEIN KINASE KINASE KINASE 20-RELATED"/>
    <property type="match status" value="1"/>
</dbReference>
<dbReference type="EMBL" id="BMQA01000075">
    <property type="protein sequence ID" value="GGJ63420.1"/>
    <property type="molecule type" value="Genomic_DNA"/>
</dbReference>
<sequence length="556" mass="59881">MDEAGARVSGAAAGARPSQRGRVRLAVAVHVLVLAATIARQRNWLYRRVELGAVMEDLGTGDPQRIGPYTLRARLGQGGMGRVFLGRSPSGRAVAVKVVHEHLARQSDFRRRFAQEVTAIRAVSGAFTAPLVGAGPEDDPPWLATVYVAGPSLAEAVAEAGPFPLASLWPLAAGLAEGLQDIHSARVVHRDLKPANVLLAADGPRVIDFGIARALDGASLTPDSVVIGTPGFMSPEQIDASELGPSSDVFTLGAVLAFAATGQSPFGEGPPLAMLHRIVHGDARLDGVPEPLRGLVAACLAKEPADRPTPAEVLRLVTESWRPPEQRPTEPFWPTPVTLLLPRHRLPHSDPQPAGEVPPTREELTLRYTRVRQNERDLDPTAAARQMEQLAIDQARVLGPDHPDTIQSRHMHAFYLDIADKPAEAAPLMAAVVTDRRRILGPDHEETLRSEQLHALFLGKSGEYAEAARLLAQNARDRARVLGPDHRSTLWSRHLHADFVHAAGDHTEAARLMAGVVADLTRVLGADHSATRSSRHVLETYLGTEDSPTAARQRTS</sequence>
<keyword evidence="2 5" id="KW-0547">Nucleotide-binding</keyword>
<accession>A0A917UKA8</accession>
<keyword evidence="8" id="KW-1185">Reference proteome</keyword>
<dbReference type="GO" id="GO:0005524">
    <property type="term" value="F:ATP binding"/>
    <property type="evidence" value="ECO:0007669"/>
    <property type="project" value="UniProtKB-UniRule"/>
</dbReference>
<reference evidence="7" key="1">
    <citation type="journal article" date="2014" name="Int. J. Syst. Evol. Microbiol.">
        <title>Complete genome sequence of Corynebacterium casei LMG S-19264T (=DSM 44701T), isolated from a smear-ripened cheese.</title>
        <authorList>
            <consortium name="US DOE Joint Genome Institute (JGI-PGF)"/>
            <person name="Walter F."/>
            <person name="Albersmeier A."/>
            <person name="Kalinowski J."/>
            <person name="Ruckert C."/>
        </authorList>
    </citation>
    <scope>NUCLEOTIDE SEQUENCE</scope>
    <source>
        <strain evidence="7">JCM 3086</strain>
    </source>
</reference>
<dbReference type="InterPro" id="IPR008271">
    <property type="entry name" value="Ser/Thr_kinase_AS"/>
</dbReference>
<dbReference type="Gene3D" id="1.25.40.10">
    <property type="entry name" value="Tetratricopeptide repeat domain"/>
    <property type="match status" value="1"/>
</dbReference>
<evidence type="ECO:0000256" key="2">
    <source>
        <dbReference type="ARBA" id="ARBA00022741"/>
    </source>
</evidence>
<dbReference type="InterPro" id="IPR011009">
    <property type="entry name" value="Kinase-like_dom_sf"/>
</dbReference>
<evidence type="ECO:0000313" key="7">
    <source>
        <dbReference type="EMBL" id="GGJ63420.1"/>
    </source>
</evidence>
<dbReference type="InterPro" id="IPR017441">
    <property type="entry name" value="Protein_kinase_ATP_BS"/>
</dbReference>
<keyword evidence="1" id="KW-0808">Transferase</keyword>
<dbReference type="Gene3D" id="3.30.200.20">
    <property type="entry name" value="Phosphorylase Kinase, domain 1"/>
    <property type="match status" value="1"/>
</dbReference>
<proteinExistence type="predicted"/>
<dbReference type="SUPFAM" id="SSF56112">
    <property type="entry name" value="Protein kinase-like (PK-like)"/>
    <property type="match status" value="1"/>
</dbReference>
<dbReference type="PROSITE" id="PS00108">
    <property type="entry name" value="PROTEIN_KINASE_ST"/>
    <property type="match status" value="1"/>
</dbReference>
<name>A0A917UKA8_9ACTN</name>
<dbReference type="Proteomes" id="UP000657574">
    <property type="component" value="Unassembled WGS sequence"/>
</dbReference>
<dbReference type="PROSITE" id="PS50011">
    <property type="entry name" value="PROTEIN_KINASE_DOM"/>
    <property type="match status" value="1"/>
</dbReference>
<comment type="caution">
    <text evidence="7">The sequence shown here is derived from an EMBL/GenBank/DDBJ whole genome shotgun (WGS) entry which is preliminary data.</text>
</comment>
<dbReference type="GO" id="GO:0004674">
    <property type="term" value="F:protein serine/threonine kinase activity"/>
    <property type="evidence" value="ECO:0007669"/>
    <property type="project" value="TreeGrafter"/>
</dbReference>
<dbReference type="SUPFAM" id="SSF48452">
    <property type="entry name" value="TPR-like"/>
    <property type="match status" value="1"/>
</dbReference>
<evidence type="ECO:0000256" key="1">
    <source>
        <dbReference type="ARBA" id="ARBA00022679"/>
    </source>
</evidence>
<dbReference type="Pfam" id="PF13374">
    <property type="entry name" value="TPR_10"/>
    <property type="match status" value="2"/>
</dbReference>
<dbReference type="PANTHER" id="PTHR43289:SF34">
    <property type="entry name" value="SERINE_THREONINE-PROTEIN KINASE YBDM-RELATED"/>
    <property type="match status" value="1"/>
</dbReference>
<dbReference type="InterPro" id="IPR000719">
    <property type="entry name" value="Prot_kinase_dom"/>
</dbReference>
<keyword evidence="3" id="KW-0418">Kinase</keyword>